<evidence type="ECO:0000313" key="2">
    <source>
        <dbReference type="Proteomes" id="UP000430564"/>
    </source>
</evidence>
<dbReference type="RefSeq" id="WP_152157454.1">
    <property type="nucleotide sequence ID" value="NZ_WEHX01000003.1"/>
</dbReference>
<sequence length="71" mass="8028">MLASPLHFLGRRWHWETLLLKTGSESISDARESAREALSSRKPDETIESVVRLTAASDRPFTLSRPAELYS</sequence>
<organism evidence="1 2">
    <name type="scientific">Sutterella seckii</name>
    <dbReference type="NCBI Taxonomy" id="1944635"/>
    <lineage>
        <taxon>Bacteria</taxon>
        <taxon>Pseudomonadati</taxon>
        <taxon>Pseudomonadota</taxon>
        <taxon>Betaproteobacteria</taxon>
        <taxon>Burkholderiales</taxon>
        <taxon>Sutterellaceae</taxon>
        <taxon>Sutterella</taxon>
    </lineage>
</organism>
<evidence type="ECO:0000313" key="1">
    <source>
        <dbReference type="EMBL" id="KAB7662976.1"/>
    </source>
</evidence>
<dbReference type="EMBL" id="WEHX01000003">
    <property type="protein sequence ID" value="KAB7662976.1"/>
    <property type="molecule type" value="Genomic_DNA"/>
</dbReference>
<dbReference type="AlphaFoldDB" id="A0A6I1EQZ5"/>
<proteinExistence type="predicted"/>
<gene>
    <name evidence="1" type="ORF">GBM95_01390</name>
</gene>
<dbReference type="Proteomes" id="UP000430564">
    <property type="component" value="Unassembled WGS sequence"/>
</dbReference>
<name>A0A6I1EQZ5_9BURK</name>
<comment type="caution">
    <text evidence="1">The sequence shown here is derived from an EMBL/GenBank/DDBJ whole genome shotgun (WGS) entry which is preliminary data.</text>
</comment>
<protein>
    <submittedName>
        <fullName evidence="1">Uncharacterized protein</fullName>
    </submittedName>
</protein>
<accession>A0A6I1EQZ5</accession>
<reference evidence="1 2" key="1">
    <citation type="submission" date="2019-10" db="EMBL/GenBank/DDBJ databases">
        <title>Genome diversity of Sutterella seckii.</title>
        <authorList>
            <person name="Chaplin A.V."/>
            <person name="Sokolova S.R."/>
            <person name="Mosin K.A."/>
            <person name="Ivanova E.L."/>
            <person name="Kochetkova T.O."/>
            <person name="Goltsov A.Y."/>
            <person name="Trofimov D.Y."/>
            <person name="Efimov B.A."/>
        </authorList>
    </citation>
    <scope>NUCLEOTIDE SEQUENCE [LARGE SCALE GENOMIC DNA]</scope>
    <source>
        <strain evidence="1 2">ASD393</strain>
    </source>
</reference>